<evidence type="ECO:0000313" key="2">
    <source>
        <dbReference type="EMBL" id="XCN71223.1"/>
    </source>
</evidence>
<keyword evidence="1" id="KW-0472">Membrane</keyword>
<sequence>MKRCRDCRYTVSEQAMACPQCGAPFPAKEIWTGWGFEYKTKTTLMGLPLVHISFKYSPQRYPVPARGIIAIGQFACGIVTLSQFGIGLVSVSQFTVAGFALAQFGVAYSLIAQLGIYVDKGYGQVVRSIGELAGMM</sequence>
<name>A0AAU8LPK7_9BACT</name>
<evidence type="ECO:0000256" key="1">
    <source>
        <dbReference type="SAM" id="Phobius"/>
    </source>
</evidence>
<dbReference type="EMBL" id="CP159373">
    <property type="protein sequence ID" value="XCN71223.1"/>
    <property type="molecule type" value="Genomic_DNA"/>
</dbReference>
<reference evidence="2" key="1">
    <citation type="journal article" date="2024" name="Syst. Appl. Microbiol.">
        <title>First single-strain enrichments of Electrothrix cable bacteria, description of E. aestuarii sp. nov. and E. rattekaaiensis sp. nov., and proposal of a cable bacteria taxonomy following the rules of the SeqCode.</title>
        <authorList>
            <person name="Plum-Jensen L.E."/>
            <person name="Schramm A."/>
            <person name="Marshall I.P.G."/>
        </authorList>
    </citation>
    <scope>NUCLEOTIDE SEQUENCE</scope>
    <source>
        <strain evidence="2">Rat1</strain>
    </source>
</reference>
<keyword evidence="1" id="KW-0812">Transmembrane</keyword>
<dbReference type="KEGG" id="eaj:Q3M24_12970"/>
<gene>
    <name evidence="2" type="ORF">Q3M24_12970</name>
</gene>
<protein>
    <submittedName>
        <fullName evidence="2">Zinc ribbon domain-containing protein</fullName>
    </submittedName>
</protein>
<reference evidence="2" key="2">
    <citation type="submission" date="2024-06" db="EMBL/GenBank/DDBJ databases">
        <authorList>
            <person name="Plum-Jensen L.E."/>
            <person name="Schramm A."/>
            <person name="Marshall I.P.G."/>
        </authorList>
    </citation>
    <scope>NUCLEOTIDE SEQUENCE</scope>
    <source>
        <strain evidence="2">Rat1</strain>
    </source>
</reference>
<feature type="transmembrane region" description="Helical" evidence="1">
    <location>
        <begin position="96"/>
        <end position="118"/>
    </location>
</feature>
<accession>A0AAU8LPK7</accession>
<feature type="transmembrane region" description="Helical" evidence="1">
    <location>
        <begin position="68"/>
        <end position="90"/>
    </location>
</feature>
<dbReference type="AlphaFoldDB" id="A0AAU8LPK7"/>
<proteinExistence type="predicted"/>
<keyword evidence="1" id="KW-1133">Transmembrane helix</keyword>
<organism evidence="2">
    <name type="scientific">Candidatus Electrothrix aestuarii</name>
    <dbReference type="NCBI Taxonomy" id="3062594"/>
    <lineage>
        <taxon>Bacteria</taxon>
        <taxon>Pseudomonadati</taxon>
        <taxon>Thermodesulfobacteriota</taxon>
        <taxon>Desulfobulbia</taxon>
        <taxon>Desulfobulbales</taxon>
        <taxon>Desulfobulbaceae</taxon>
        <taxon>Candidatus Electrothrix</taxon>
    </lineage>
</organism>